<keyword evidence="2" id="KW-1185">Reference proteome</keyword>
<gene>
    <name evidence="1" type="ORF">BSTOLATCC_MIC27789</name>
</gene>
<evidence type="ECO:0000313" key="1">
    <source>
        <dbReference type="EMBL" id="CAG9320859.1"/>
    </source>
</evidence>
<evidence type="ECO:0000313" key="2">
    <source>
        <dbReference type="Proteomes" id="UP001162131"/>
    </source>
</evidence>
<organism evidence="1 2">
    <name type="scientific">Blepharisma stoltei</name>
    <dbReference type="NCBI Taxonomy" id="1481888"/>
    <lineage>
        <taxon>Eukaryota</taxon>
        <taxon>Sar</taxon>
        <taxon>Alveolata</taxon>
        <taxon>Ciliophora</taxon>
        <taxon>Postciliodesmatophora</taxon>
        <taxon>Heterotrichea</taxon>
        <taxon>Heterotrichida</taxon>
        <taxon>Blepharismidae</taxon>
        <taxon>Blepharisma</taxon>
    </lineage>
</organism>
<dbReference type="EMBL" id="CAJZBQ010000027">
    <property type="protein sequence ID" value="CAG9320859.1"/>
    <property type="molecule type" value="Genomic_DNA"/>
</dbReference>
<proteinExistence type="predicted"/>
<name>A0AAU9J4I3_9CILI</name>
<dbReference type="Proteomes" id="UP001162131">
    <property type="component" value="Unassembled WGS sequence"/>
</dbReference>
<reference evidence="1" key="1">
    <citation type="submission" date="2021-09" db="EMBL/GenBank/DDBJ databases">
        <authorList>
            <consortium name="AG Swart"/>
            <person name="Singh M."/>
            <person name="Singh A."/>
            <person name="Seah K."/>
            <person name="Emmerich C."/>
        </authorList>
    </citation>
    <scope>NUCLEOTIDE SEQUENCE</scope>
    <source>
        <strain evidence="1">ATCC30299</strain>
    </source>
</reference>
<accession>A0AAU9J4I3</accession>
<dbReference type="AlphaFoldDB" id="A0AAU9J4I3"/>
<protein>
    <submittedName>
        <fullName evidence="1">Uncharacterized protein</fullName>
    </submittedName>
</protein>
<comment type="caution">
    <text evidence="1">The sequence shown here is derived from an EMBL/GenBank/DDBJ whole genome shotgun (WGS) entry which is preliminary data.</text>
</comment>
<sequence>MTDIGNYFINSAIDLQIQNPQKIPASQRQKFREISTKPNQEKLRLYKELSGLVKSICCDIHTKTNGILINIENGEVL</sequence>